<protein>
    <recommendedName>
        <fullName evidence="4">Tat pathway signal sequence domain protein</fullName>
    </recommendedName>
</protein>
<gene>
    <name evidence="2" type="ORF">N5A92_03660</name>
</gene>
<evidence type="ECO:0008006" key="4">
    <source>
        <dbReference type="Google" id="ProtNLM"/>
    </source>
</evidence>
<comment type="caution">
    <text evidence="2">The sequence shown here is derived from an EMBL/GenBank/DDBJ whole genome shotgun (WGS) entry which is preliminary data.</text>
</comment>
<proteinExistence type="predicted"/>
<feature type="signal peptide" evidence="1">
    <location>
        <begin position="1"/>
        <end position="22"/>
    </location>
</feature>
<dbReference type="RefSeq" id="WP_260900485.1">
    <property type="nucleotide sequence ID" value="NZ_JAOCZP010000001.1"/>
</dbReference>
<sequence>MSWARTSAAAVLICLLAGPSGASSEEKSFSIELNDAVDVGSGCRLVYVAYNGTGVPLEETSYDVFTFDGNGKVAQSLVFQFGGFPAGKTKVMQFDLPEQPCSDISRLLINEVTRCRVDGADSPICLDALETSTRTPIAFGW</sequence>
<keyword evidence="3" id="KW-1185">Reference proteome</keyword>
<name>A0ABT2LHT4_9HYPH</name>
<keyword evidence="1" id="KW-0732">Signal</keyword>
<evidence type="ECO:0000313" key="3">
    <source>
        <dbReference type="Proteomes" id="UP001320831"/>
    </source>
</evidence>
<feature type="chain" id="PRO_5046979413" description="Tat pathway signal sequence domain protein" evidence="1">
    <location>
        <begin position="23"/>
        <end position="141"/>
    </location>
</feature>
<reference evidence="2 3" key="1">
    <citation type="submission" date="2022-09" db="EMBL/GenBank/DDBJ databases">
        <title>Chelativorans salina sp. nov., a novel slightly halophilic bacterium isolated from a saline lake sediment enrichment.</title>
        <authorList>
            <person name="Gao L."/>
            <person name="Fang B.-Z."/>
            <person name="Li W.-J."/>
        </authorList>
    </citation>
    <scope>NUCLEOTIDE SEQUENCE [LARGE SCALE GENOMIC DNA]</scope>
    <source>
        <strain evidence="2 3">EGI FJ00035</strain>
    </source>
</reference>
<dbReference type="Proteomes" id="UP001320831">
    <property type="component" value="Unassembled WGS sequence"/>
</dbReference>
<accession>A0ABT2LHT4</accession>
<evidence type="ECO:0000313" key="2">
    <source>
        <dbReference type="EMBL" id="MCT7374126.1"/>
    </source>
</evidence>
<dbReference type="EMBL" id="JAOCZP010000001">
    <property type="protein sequence ID" value="MCT7374126.1"/>
    <property type="molecule type" value="Genomic_DNA"/>
</dbReference>
<evidence type="ECO:0000256" key="1">
    <source>
        <dbReference type="SAM" id="SignalP"/>
    </source>
</evidence>
<organism evidence="2 3">
    <name type="scientific">Chelativorans salis</name>
    <dbReference type="NCBI Taxonomy" id="2978478"/>
    <lineage>
        <taxon>Bacteria</taxon>
        <taxon>Pseudomonadati</taxon>
        <taxon>Pseudomonadota</taxon>
        <taxon>Alphaproteobacteria</taxon>
        <taxon>Hyphomicrobiales</taxon>
        <taxon>Phyllobacteriaceae</taxon>
        <taxon>Chelativorans</taxon>
    </lineage>
</organism>